<evidence type="ECO:0000256" key="2">
    <source>
        <dbReference type="ARBA" id="ARBA00022448"/>
    </source>
</evidence>
<gene>
    <name evidence="12" type="ORF">C7379_1083</name>
</gene>
<keyword evidence="6 8" id="KW-0472">Membrane</keyword>
<evidence type="ECO:0000259" key="11">
    <source>
        <dbReference type="Pfam" id="PF07715"/>
    </source>
</evidence>
<evidence type="ECO:0000313" key="13">
    <source>
        <dbReference type="Proteomes" id="UP000245870"/>
    </source>
</evidence>
<evidence type="ECO:0000259" key="10">
    <source>
        <dbReference type="Pfam" id="PF00593"/>
    </source>
</evidence>
<protein>
    <submittedName>
        <fullName evidence="12">TonB-linked SusC/RagA family outer membrane protein</fullName>
    </submittedName>
</protein>
<evidence type="ECO:0000256" key="7">
    <source>
        <dbReference type="ARBA" id="ARBA00023237"/>
    </source>
</evidence>
<evidence type="ECO:0000256" key="8">
    <source>
        <dbReference type="PROSITE-ProRule" id="PRU01360"/>
    </source>
</evidence>
<dbReference type="InterPro" id="IPR023997">
    <property type="entry name" value="TonB-dep_OMP_SusC/RagA_CS"/>
</dbReference>
<name>A0A2U0UAW1_9BACT</name>
<evidence type="ECO:0000313" key="12">
    <source>
        <dbReference type="EMBL" id="PVX54777.1"/>
    </source>
</evidence>
<keyword evidence="7 8" id="KW-0998">Cell outer membrane</keyword>
<evidence type="ECO:0000256" key="5">
    <source>
        <dbReference type="ARBA" id="ARBA00023077"/>
    </source>
</evidence>
<keyword evidence="4 8" id="KW-0812">Transmembrane</keyword>
<keyword evidence="13" id="KW-1185">Reference proteome</keyword>
<accession>A0A2U0UAW1</accession>
<sequence length="1030" mass="113482">MSLALIMVCAVTSAQQLKASGSIVDETGLEVIGATVMEKGTNNGTVTDIDGKFKLEVTKGATLVISYIGYRTMEFPAAVAMKIILKEDANDLNEVVVTGYTTQRKADLTGAVSVVKTNAIRTSPDADPMKALQGRVAGVTITDTGSPSGTATVRVRGIGSFNSSQEPLYIVDGVPLTSAMNTFNSNDIESMQVLKDAASASIYGSRAANGVIIITTKQGKKGDKIKVDFSANLTAQFYTPQSKMKLLDTKGYATAMAQAALNDGMDPVAYAANYGLNLKAEKGVDITAWNPIAKRYENFTVNGRYDGYINSKRSMVCSDTDWMGEISRVGFSRNYNVSLSSATNKTTSMFSLGYKKNDGILKYTDFQSIAARLNNSYQINKMVKVGENFTLSYNKQVDSAPMENALKMSPTVPVYEKDGVTFAGPVGGMSDRQNPMRELYHNKDNHLDFWKLFGNAYVEVTPLKGLLFRSNFGLDYTTSFINALTHTYASDIVNNNVAKTDLGQTNNTNYTWSNTLNYLFDYNKNHHFNVLLGSEINKQSLVDFHALSEGYALETKHYMWPNAATGAAHNTGAKVGYRLASFFGKVDYNYRDLLLASFTLRHDGSSRFGERHRWGDFPAATLGFRFSELMHARWIDDLKLRLSWGKTGNQGIDNNAHYGLYVADYGLDRTTSTAYDLSLAGSGTFPSGYRAIQRANENLKWETTTQYNIGLDYMFFDNALYGTVDAYIKNITDMLINPAYLAVMGEGGAQWSNGPSLRNWGMEFMMGYRQTLANGLEIDINGNLDFFRNRVTQLPSSTTGSYAHTTKQNLVEARKPYGSIVGYVTNGLFQTKEEVLASGQPNARLGGLKYADLDGNGRITEADQTWIFNPVPAFSYGLNVALNYKGIDLSMFWQGVMNQDVYNNQKFQTDFWSVTDAGSNKGNRMLSAWTTDNTTSTIPALTTNNTADEGRVSNYYVENGSYLKLRTLQVGYSLPQNIVSKWRMASARAYISGQNLLTVKSSSLTCSDPENPNWAYPLATSVSFGLQIGF</sequence>
<feature type="domain" description="TonB-dependent receptor-like beta-barrel" evidence="10">
    <location>
        <begin position="470"/>
        <end position="884"/>
    </location>
</feature>
<dbReference type="InterPro" id="IPR008969">
    <property type="entry name" value="CarboxyPept-like_regulatory"/>
</dbReference>
<dbReference type="Gene3D" id="2.170.130.10">
    <property type="entry name" value="TonB-dependent receptor, plug domain"/>
    <property type="match status" value="1"/>
</dbReference>
<dbReference type="InterPro" id="IPR036942">
    <property type="entry name" value="Beta-barrel_TonB_sf"/>
</dbReference>
<evidence type="ECO:0000256" key="4">
    <source>
        <dbReference type="ARBA" id="ARBA00022692"/>
    </source>
</evidence>
<dbReference type="Pfam" id="PF07715">
    <property type="entry name" value="Plug"/>
    <property type="match status" value="1"/>
</dbReference>
<dbReference type="Pfam" id="PF00593">
    <property type="entry name" value="TonB_dep_Rec_b-barrel"/>
    <property type="match status" value="1"/>
</dbReference>
<proteinExistence type="inferred from homology"/>
<evidence type="ECO:0000256" key="3">
    <source>
        <dbReference type="ARBA" id="ARBA00022452"/>
    </source>
</evidence>
<keyword evidence="3 8" id="KW-1134">Transmembrane beta strand</keyword>
<dbReference type="AlphaFoldDB" id="A0A2U0UAW1"/>
<dbReference type="SUPFAM" id="SSF49464">
    <property type="entry name" value="Carboxypeptidase regulatory domain-like"/>
    <property type="match status" value="1"/>
</dbReference>
<dbReference type="NCBIfam" id="TIGR04056">
    <property type="entry name" value="OMP_RagA_SusC"/>
    <property type="match status" value="1"/>
</dbReference>
<evidence type="ECO:0000256" key="1">
    <source>
        <dbReference type="ARBA" id="ARBA00004571"/>
    </source>
</evidence>
<keyword evidence="2 8" id="KW-0813">Transport</keyword>
<comment type="subcellular location">
    <subcellularLocation>
        <location evidence="1 8">Cell outer membrane</location>
        <topology evidence="1 8">Multi-pass membrane protein</topology>
    </subcellularLocation>
</comment>
<dbReference type="GO" id="GO:0009279">
    <property type="term" value="C:cell outer membrane"/>
    <property type="evidence" value="ECO:0007669"/>
    <property type="project" value="UniProtKB-SubCell"/>
</dbReference>
<dbReference type="InterPro" id="IPR023996">
    <property type="entry name" value="TonB-dep_OMP_SusC/RagA"/>
</dbReference>
<dbReference type="Proteomes" id="UP000245870">
    <property type="component" value="Unassembled WGS sequence"/>
</dbReference>
<dbReference type="InterPro" id="IPR039426">
    <property type="entry name" value="TonB-dep_rcpt-like"/>
</dbReference>
<dbReference type="InterPro" id="IPR000531">
    <property type="entry name" value="Beta-barrel_TonB"/>
</dbReference>
<dbReference type="InterPro" id="IPR037066">
    <property type="entry name" value="Plug_dom_sf"/>
</dbReference>
<dbReference type="NCBIfam" id="TIGR04057">
    <property type="entry name" value="SusC_RagA_signa"/>
    <property type="match status" value="1"/>
</dbReference>
<dbReference type="EMBL" id="QENY01000008">
    <property type="protein sequence ID" value="PVX54777.1"/>
    <property type="molecule type" value="Genomic_DNA"/>
</dbReference>
<dbReference type="PROSITE" id="PS52016">
    <property type="entry name" value="TONB_DEPENDENT_REC_3"/>
    <property type="match status" value="1"/>
</dbReference>
<comment type="caution">
    <text evidence="12">The sequence shown here is derived from an EMBL/GenBank/DDBJ whole genome shotgun (WGS) entry which is preliminary data.</text>
</comment>
<keyword evidence="5 9" id="KW-0798">TonB box</keyword>
<dbReference type="SUPFAM" id="SSF56935">
    <property type="entry name" value="Porins"/>
    <property type="match status" value="1"/>
</dbReference>
<organism evidence="12 13">
    <name type="scientific">Hallella colorans</name>
    <dbReference type="NCBI Taxonomy" id="1703337"/>
    <lineage>
        <taxon>Bacteria</taxon>
        <taxon>Pseudomonadati</taxon>
        <taxon>Bacteroidota</taxon>
        <taxon>Bacteroidia</taxon>
        <taxon>Bacteroidales</taxon>
        <taxon>Prevotellaceae</taxon>
        <taxon>Hallella</taxon>
    </lineage>
</organism>
<reference evidence="12 13" key="1">
    <citation type="submission" date="2018-05" db="EMBL/GenBank/DDBJ databases">
        <title>Genomic Encyclopedia of Type Strains, Phase IV (KMG-IV): sequencing the most valuable type-strain genomes for metagenomic binning, comparative biology and taxonomic classification.</title>
        <authorList>
            <person name="Goeker M."/>
        </authorList>
    </citation>
    <scope>NUCLEOTIDE SEQUENCE [LARGE SCALE GENOMIC DNA]</scope>
    <source>
        <strain evidence="12 13">DSM 100333</strain>
    </source>
</reference>
<dbReference type="Gene3D" id="2.40.170.20">
    <property type="entry name" value="TonB-dependent receptor, beta-barrel domain"/>
    <property type="match status" value="1"/>
</dbReference>
<evidence type="ECO:0000256" key="9">
    <source>
        <dbReference type="RuleBase" id="RU003357"/>
    </source>
</evidence>
<feature type="domain" description="TonB-dependent receptor plug" evidence="11">
    <location>
        <begin position="105"/>
        <end position="211"/>
    </location>
</feature>
<evidence type="ECO:0000256" key="6">
    <source>
        <dbReference type="ARBA" id="ARBA00023136"/>
    </source>
</evidence>
<dbReference type="InterPro" id="IPR012910">
    <property type="entry name" value="Plug_dom"/>
</dbReference>
<dbReference type="Pfam" id="PF13715">
    <property type="entry name" value="CarbopepD_reg_2"/>
    <property type="match status" value="1"/>
</dbReference>
<comment type="similarity">
    <text evidence="8 9">Belongs to the TonB-dependent receptor family.</text>
</comment>